<evidence type="ECO:0000256" key="1">
    <source>
        <dbReference type="ARBA" id="ARBA00000983"/>
    </source>
</evidence>
<protein>
    <recommendedName>
        <fullName evidence="8">Fanconi-associated nuclease</fullName>
        <ecNumber evidence="8">3.1.4.1</ecNumber>
    </recommendedName>
</protein>
<evidence type="ECO:0000256" key="2">
    <source>
        <dbReference type="ARBA" id="ARBA00005533"/>
    </source>
</evidence>
<dbReference type="InterPro" id="IPR049126">
    <property type="entry name" value="FAN1-like_TPR"/>
</dbReference>
<evidence type="ECO:0000313" key="11">
    <source>
        <dbReference type="EMBL" id="JAT81809.1"/>
    </source>
</evidence>
<comment type="catalytic activity">
    <reaction evidence="1 8">
        <text>Hydrolytically removes 5'-nucleotides successively from the 3'-hydroxy termini of 3'-hydroxy-terminated oligonucleotides.</text>
        <dbReference type="EC" id="3.1.4.1"/>
    </reaction>
</comment>
<dbReference type="Gene3D" id="3.40.1350.10">
    <property type="match status" value="1"/>
</dbReference>
<evidence type="ECO:0000256" key="9">
    <source>
        <dbReference type="SAM" id="MobiDB-lite"/>
    </source>
</evidence>
<evidence type="ECO:0000256" key="4">
    <source>
        <dbReference type="ARBA" id="ARBA00022723"/>
    </source>
</evidence>
<evidence type="ECO:0000256" key="5">
    <source>
        <dbReference type="ARBA" id="ARBA00022801"/>
    </source>
</evidence>
<dbReference type="InterPro" id="IPR033315">
    <property type="entry name" value="Fan1-like"/>
</dbReference>
<feature type="compositionally biased region" description="Low complexity" evidence="9">
    <location>
        <begin position="181"/>
        <end position="200"/>
    </location>
</feature>
<dbReference type="GO" id="GO:0004528">
    <property type="term" value="F:phosphodiesterase I activity"/>
    <property type="evidence" value="ECO:0007669"/>
    <property type="project" value="UniProtKB-EC"/>
</dbReference>
<sequence length="922" mass="106597">MSRQSFIDNYFKMKGSRSSPPSLEAKHNICAKKVKKRSLSLIKPITPTKSPKVSKEIKNVQHSDEENIWENSCVVDLTLSGESEKTSESSTSTIIYSPEKNLNHLTRPLINDSPSPTFTPCFSPNTAQESLVPKTELDSCNAETNQGNNNTPSVVKNFRRTIEIENSEDTRQELHNYQTPQKSKVTSTPQSSQPSTSISPRAKEKFFSPTKKRSVVKRTHNTAKRSLGMEMSSRQPCRILFEEDLFTAACDGMDDKTIFLLEIIDKFLNEVSMRKLLTEESQILLTDCLQVVKPGMRLVCRLYWRKEGWYQHEQISTICSKENDPLDKFDFQQAMKSLLEKKLLVSDTTENITFNDYASILKKDDLTQICKELKIKKNSKKGAIEALSTFCKQKTNISNFLSGFKSSNAARVLQMMRLKAGSCYKLSDLARRTLNELYILMYLGMDYTIIREKRLELVLIYDKIKRETYPIDKDMELDNASVVFRTRDEFQRYLTAHDTYEDFLTRTDVVEKCNIVKQVYNLYKRITLGEMESYESLPKWLHRFTPANIYIKILETGIQDLKRVMQYELAVDILTTLINNTTFRQHRKADWYAEKALILHSCLYEHNDAAELLLKGFRCPTMSEEAKDSIRPRARKIAYQKNAPLSDSLKEQLRVFTDKEEILENNLCCKHIYKQPMDRIGKHGKVKFETRTPEGRTMQEAEEYCIDHYKHTGEFTHGEHWEGRIVKLLFSLLFWDIIYSKPAGAKGVFLSHYQLCPLDLFTDAFYDNRKKDIDSRLSVIEAASEEKLSSLLDDAWNNRPEGELSEFPRGGITLNQVKEVSSCLRPSGVAALCSRLGRHYRYARSGFPDLTLWHVTDRRIKFVEVKTDSDKPSMKQIQWMQYMRERGVATEFCYVGVHTTRQRSRHKPGPDTTALPSPRPDL</sequence>
<evidence type="ECO:0000256" key="3">
    <source>
        <dbReference type="ARBA" id="ARBA00022722"/>
    </source>
</evidence>
<comment type="similarity">
    <text evidence="2 8">Belongs to the FAN1 family.</text>
</comment>
<feature type="region of interest" description="Disordered" evidence="9">
    <location>
        <begin position="166"/>
        <end position="215"/>
    </location>
</feature>
<proteinExistence type="inferred from homology"/>
<dbReference type="GO" id="GO:0005634">
    <property type="term" value="C:nucleus"/>
    <property type="evidence" value="ECO:0007669"/>
    <property type="project" value="UniProtKB-SubCell"/>
</dbReference>
<dbReference type="GO" id="GO:0070336">
    <property type="term" value="F:flap-structured DNA binding"/>
    <property type="evidence" value="ECO:0007669"/>
    <property type="project" value="TreeGrafter"/>
</dbReference>
<dbReference type="GO" id="GO:0017108">
    <property type="term" value="F:5'-flap endonuclease activity"/>
    <property type="evidence" value="ECO:0007669"/>
    <property type="project" value="TreeGrafter"/>
</dbReference>
<keyword evidence="5 8" id="KW-0378">Hydrolase</keyword>
<dbReference type="Pfam" id="PF08774">
    <property type="entry name" value="VRR_NUC"/>
    <property type="match status" value="1"/>
</dbReference>
<evidence type="ECO:0000256" key="8">
    <source>
        <dbReference type="RuleBase" id="RU365033"/>
    </source>
</evidence>
<dbReference type="CDD" id="cd22326">
    <property type="entry name" value="FAN1-like"/>
    <property type="match status" value="1"/>
</dbReference>
<dbReference type="GO" id="GO:0008409">
    <property type="term" value="F:5'-3' exonuclease activity"/>
    <property type="evidence" value="ECO:0007669"/>
    <property type="project" value="TreeGrafter"/>
</dbReference>
<keyword evidence="4 8" id="KW-0479">Metal-binding</keyword>
<reference evidence="11" key="1">
    <citation type="submission" date="2015-09" db="EMBL/GenBank/DDBJ databases">
        <title>De novo assembly of Pectinophora gossypiella (Pink Bollworm) gut transcriptome.</title>
        <authorList>
            <person name="Tassone E.E."/>
        </authorList>
    </citation>
    <scope>NUCLEOTIDE SEQUENCE</scope>
</reference>
<comment type="function">
    <text evidence="8">Nuclease required for the repair of DNA interstrand cross-links (ICL). Acts as a 5'-3' exonuclease that anchors at a cut end of DNA and cleaves DNA successively at every third nucleotide, allowing to excise an ICL from one strand through flanking incisions.</text>
</comment>
<gene>
    <name evidence="12" type="ORF">g.12950</name>
    <name evidence="11" type="ORF">g.12951</name>
</gene>
<evidence type="ECO:0000259" key="10">
    <source>
        <dbReference type="SMART" id="SM00990"/>
    </source>
</evidence>
<dbReference type="EMBL" id="GDQN01001405">
    <property type="protein sequence ID" value="JAT89649.1"/>
    <property type="molecule type" value="Transcribed_RNA"/>
</dbReference>
<accession>A0A1E1W4E8</accession>
<keyword evidence="6 8" id="KW-0460">Magnesium</keyword>
<evidence type="ECO:0000256" key="6">
    <source>
        <dbReference type="ARBA" id="ARBA00022842"/>
    </source>
</evidence>
<dbReference type="AlphaFoldDB" id="A0A1E1W4E8"/>
<dbReference type="PANTHER" id="PTHR15749">
    <property type="entry name" value="FANCONI-ASSOCIATED NUCLEASE 1"/>
    <property type="match status" value="1"/>
</dbReference>
<keyword evidence="3 8" id="KW-0540">Nuclease</keyword>
<dbReference type="GO" id="GO:0046872">
    <property type="term" value="F:metal ion binding"/>
    <property type="evidence" value="ECO:0007669"/>
    <property type="project" value="UniProtKB-KW"/>
</dbReference>
<keyword evidence="8" id="KW-0234">DNA repair</keyword>
<keyword evidence="8" id="KW-0227">DNA damage</keyword>
<comment type="cofactor">
    <cofactor evidence="8">
        <name>Mg(2+)</name>
        <dbReference type="ChEBI" id="CHEBI:18420"/>
    </cofactor>
    <cofactor evidence="8">
        <name>Mn(2+)</name>
        <dbReference type="ChEBI" id="CHEBI:29035"/>
    </cofactor>
</comment>
<dbReference type="Pfam" id="PF21170">
    <property type="entry name" value="FAN1_TPR"/>
    <property type="match status" value="1"/>
</dbReference>
<dbReference type="InterPro" id="IPR014883">
    <property type="entry name" value="VRR_NUC"/>
</dbReference>
<dbReference type="InterPro" id="IPR011856">
    <property type="entry name" value="tRNA_endonuc-like_dom_sf"/>
</dbReference>
<keyword evidence="8" id="KW-0539">Nucleus</keyword>
<dbReference type="EC" id="3.1.4.1" evidence="8"/>
<name>A0A1E1W4E8_PECGO</name>
<keyword evidence="7 8" id="KW-0464">Manganese</keyword>
<dbReference type="EMBL" id="GDQN01009245">
    <property type="protein sequence ID" value="JAT81809.1"/>
    <property type="molecule type" value="Transcribed_RNA"/>
</dbReference>
<comment type="subcellular location">
    <subcellularLocation>
        <location evidence="8">Nucleus</location>
    </subcellularLocation>
</comment>
<dbReference type="InterPro" id="IPR049132">
    <property type="entry name" value="FAN1-like_euk"/>
</dbReference>
<dbReference type="PANTHER" id="PTHR15749:SF4">
    <property type="entry name" value="FANCONI-ASSOCIATED NUCLEASE 1"/>
    <property type="match status" value="1"/>
</dbReference>
<dbReference type="OrthoDB" id="76364at2759"/>
<evidence type="ECO:0000313" key="12">
    <source>
        <dbReference type="EMBL" id="JAT89649.1"/>
    </source>
</evidence>
<dbReference type="SMART" id="SM00990">
    <property type="entry name" value="VRR_NUC"/>
    <property type="match status" value="1"/>
</dbReference>
<evidence type="ECO:0000256" key="7">
    <source>
        <dbReference type="ARBA" id="ARBA00023211"/>
    </source>
</evidence>
<feature type="region of interest" description="Disordered" evidence="9">
    <location>
        <begin position="899"/>
        <end position="922"/>
    </location>
</feature>
<feature type="domain" description="VRR-NUC" evidence="10">
    <location>
        <begin position="783"/>
        <end position="897"/>
    </location>
</feature>
<organism evidence="11">
    <name type="scientific">Pectinophora gossypiella</name>
    <name type="common">Cotton pink bollworm</name>
    <name type="synonym">Depressaria gossypiella</name>
    <dbReference type="NCBI Taxonomy" id="13191"/>
    <lineage>
        <taxon>Eukaryota</taxon>
        <taxon>Metazoa</taxon>
        <taxon>Ecdysozoa</taxon>
        <taxon>Arthropoda</taxon>
        <taxon>Hexapoda</taxon>
        <taxon>Insecta</taxon>
        <taxon>Pterygota</taxon>
        <taxon>Neoptera</taxon>
        <taxon>Endopterygota</taxon>
        <taxon>Lepidoptera</taxon>
        <taxon>Glossata</taxon>
        <taxon>Ditrysia</taxon>
        <taxon>Gelechioidea</taxon>
        <taxon>Gelechiidae</taxon>
        <taxon>Apatetrinae</taxon>
        <taxon>Pectinophora</taxon>
    </lineage>
</organism>
<dbReference type="GO" id="GO:0036297">
    <property type="term" value="P:interstrand cross-link repair"/>
    <property type="evidence" value="ECO:0007669"/>
    <property type="project" value="InterPro"/>
</dbReference>